<gene>
    <name evidence="4" type="ORF">M1R53_00190</name>
</gene>
<sequence>MTIIATWKMALNGTKLAREALLNGAALEEALITLIKDVEMNEDFHSVGYSGLPNEDGVVECDAAIMNGDNLHFGAVAGLRNIRSAVSVAYTLIDNEYNNFLVGEGALKHAKEMGFKEEEMLTDEAKKLWLEERAKKPKVYKGHDTVCGLIAEKGRCIAATSTSGLFMKKVGRVGDSPLVGPGLYADSEVGAAAATGVGEDIIKGTLSYAIVSLIASGLSPQDAATKSVMDLDAKLRAKGEEPRDFSVIAVNKDGAWGAATNIAEFPFIVSEDGGETAMYIARDFGREIEKIK</sequence>
<dbReference type="GO" id="GO:0003948">
    <property type="term" value="F:N4-(beta-N-acetylglucosaminyl)-L-asparaginase activity"/>
    <property type="evidence" value="ECO:0007669"/>
    <property type="project" value="TreeGrafter"/>
</dbReference>
<dbReference type="GO" id="GO:0005737">
    <property type="term" value="C:cytoplasm"/>
    <property type="evidence" value="ECO:0007669"/>
    <property type="project" value="TreeGrafter"/>
</dbReference>
<dbReference type="RefSeq" id="WP_249242638.1">
    <property type="nucleotide sequence ID" value="NZ_CP096649.1"/>
</dbReference>
<dbReference type="EMBL" id="CP096649">
    <property type="protein sequence ID" value="UQK59124.1"/>
    <property type="molecule type" value="Genomic_DNA"/>
</dbReference>
<dbReference type="PANTHER" id="PTHR10188">
    <property type="entry name" value="L-ASPARAGINASE"/>
    <property type="match status" value="1"/>
</dbReference>
<feature type="binding site" evidence="2">
    <location>
        <begin position="172"/>
        <end position="175"/>
    </location>
    <ligand>
        <name>substrate</name>
    </ligand>
</feature>
<feature type="active site" description="Nucleophile" evidence="1">
    <location>
        <position position="145"/>
    </location>
</feature>
<evidence type="ECO:0000256" key="2">
    <source>
        <dbReference type="PIRSR" id="PIRSR600246-2"/>
    </source>
</evidence>
<dbReference type="InterPro" id="IPR000246">
    <property type="entry name" value="Peptidase_T2"/>
</dbReference>
<dbReference type="CDD" id="cd04513">
    <property type="entry name" value="Glycosylasparaginase"/>
    <property type="match status" value="1"/>
</dbReference>
<reference evidence="4" key="1">
    <citation type="submission" date="2022-04" db="EMBL/GenBank/DDBJ databases">
        <title>Complete genome sequences of Ezakiella coagulans and Fenollaria massiliensis.</title>
        <authorList>
            <person name="France M.T."/>
            <person name="Clifford J."/>
            <person name="Narina S."/>
            <person name="Rutt L."/>
            <person name="Ravel J."/>
        </authorList>
    </citation>
    <scope>NUCLEOTIDE SEQUENCE</scope>
    <source>
        <strain evidence="4">C0061C2</strain>
    </source>
</reference>
<evidence type="ECO:0000256" key="1">
    <source>
        <dbReference type="PIRSR" id="PIRSR600246-1"/>
    </source>
</evidence>
<dbReference type="SUPFAM" id="SSF56235">
    <property type="entry name" value="N-terminal nucleophile aminohydrolases (Ntn hydrolases)"/>
    <property type="match status" value="1"/>
</dbReference>
<dbReference type="Gene3D" id="3.60.20.30">
    <property type="entry name" value="(Glycosyl)asparaginase"/>
    <property type="match status" value="1"/>
</dbReference>
<dbReference type="Pfam" id="PF01112">
    <property type="entry name" value="Asparaginase_2"/>
    <property type="match status" value="1"/>
</dbReference>
<dbReference type="KEGG" id="fms:M1R53_00190"/>
<name>A0A9E7IVI6_9FIRM</name>
<evidence type="ECO:0000313" key="5">
    <source>
        <dbReference type="Proteomes" id="UP000831151"/>
    </source>
</evidence>
<accession>A0A9E7IVI6</accession>
<dbReference type="Proteomes" id="UP000831151">
    <property type="component" value="Chromosome"/>
</dbReference>
<feature type="binding site" evidence="2">
    <location>
        <begin position="195"/>
        <end position="198"/>
    </location>
    <ligand>
        <name>substrate</name>
    </ligand>
</feature>
<dbReference type="PANTHER" id="PTHR10188:SF16">
    <property type="entry name" value="N(4)-(BETA-N-ACETYLGLUCOSAMINYL)-L-ASPARAGINASE-LIKE"/>
    <property type="match status" value="1"/>
</dbReference>
<evidence type="ECO:0000256" key="3">
    <source>
        <dbReference type="PIRSR" id="PIRSR600246-3"/>
    </source>
</evidence>
<feature type="site" description="Cleavage; by autolysis" evidence="3">
    <location>
        <begin position="144"/>
        <end position="145"/>
    </location>
</feature>
<keyword evidence="5" id="KW-1185">Reference proteome</keyword>
<dbReference type="InterPro" id="IPR029055">
    <property type="entry name" value="Ntn_hydrolases_N"/>
</dbReference>
<proteinExistence type="predicted"/>
<dbReference type="AlphaFoldDB" id="A0A9E7IVI6"/>
<organism evidence="4 5">
    <name type="scientific">Fenollaria massiliensis</name>
    <dbReference type="NCBI Taxonomy" id="938288"/>
    <lineage>
        <taxon>Bacteria</taxon>
        <taxon>Bacillati</taxon>
        <taxon>Bacillota</taxon>
        <taxon>Clostridia</taxon>
        <taxon>Eubacteriales</taxon>
        <taxon>Fenollaria</taxon>
    </lineage>
</organism>
<protein>
    <submittedName>
        <fullName evidence="4">N(4)-(Beta-N-acetylglucosaminyl)-L-asparaginase</fullName>
    </submittedName>
</protein>
<evidence type="ECO:0000313" key="4">
    <source>
        <dbReference type="EMBL" id="UQK59124.1"/>
    </source>
</evidence>